<evidence type="ECO:0000313" key="2">
    <source>
        <dbReference type="EMBL" id="KAL1508678.1"/>
    </source>
</evidence>
<feature type="region of interest" description="Disordered" evidence="1">
    <location>
        <begin position="55"/>
        <end position="78"/>
    </location>
</feature>
<gene>
    <name evidence="2" type="ORF">AB1Y20_004773</name>
</gene>
<sequence>MALHLAATAAAMLQAAPESMVRMISIIGGSTGAAQQLPVSLASAWPVWIARPDGSSVTRVPDSRTAPPSAEADTPDSSSWVDPITFEQLWLPQDLPFPQCSVAVGMVLKDGMPRYLFPTFVSSVVTGSSSLAEDGLVWYNRGVNSLPIGKQWVVFGDSSISQLRISCYSGRIPPRPVQLSEDASEADKERLAKAHAQAELDFSTQELVPILTLAPVVHAVEVLFKILADSPPELGHGFQFLIAPLSDDAGGSLGRDAVQPGRRIRCWLSEIDTNPENIGEGGFDRAECDISIYAVPAGSESPYLPEVYNALYQPCPANEGL</sequence>
<reference evidence="2 3" key="1">
    <citation type="journal article" date="2024" name="Science">
        <title>Giant polyketide synthase enzymes in the biosynthesis of giant marine polyether toxins.</title>
        <authorList>
            <person name="Fallon T.R."/>
            <person name="Shende V.V."/>
            <person name="Wierzbicki I.H."/>
            <person name="Pendleton A.L."/>
            <person name="Watervoot N.F."/>
            <person name="Auber R.P."/>
            <person name="Gonzalez D.J."/>
            <person name="Wisecaver J.H."/>
            <person name="Moore B.S."/>
        </authorList>
    </citation>
    <scope>NUCLEOTIDE SEQUENCE [LARGE SCALE GENOMIC DNA]</scope>
    <source>
        <strain evidence="2 3">12B1</strain>
    </source>
</reference>
<evidence type="ECO:0000256" key="1">
    <source>
        <dbReference type="SAM" id="MobiDB-lite"/>
    </source>
</evidence>
<comment type="caution">
    <text evidence="2">The sequence shown here is derived from an EMBL/GenBank/DDBJ whole genome shotgun (WGS) entry which is preliminary data.</text>
</comment>
<proteinExistence type="predicted"/>
<organism evidence="2 3">
    <name type="scientific">Prymnesium parvum</name>
    <name type="common">Toxic golden alga</name>
    <dbReference type="NCBI Taxonomy" id="97485"/>
    <lineage>
        <taxon>Eukaryota</taxon>
        <taxon>Haptista</taxon>
        <taxon>Haptophyta</taxon>
        <taxon>Prymnesiophyceae</taxon>
        <taxon>Prymnesiales</taxon>
        <taxon>Prymnesiaceae</taxon>
        <taxon>Prymnesium</taxon>
    </lineage>
</organism>
<name>A0AB34IZ89_PRYPA</name>
<accession>A0AB34IZ89</accession>
<dbReference type="AlphaFoldDB" id="A0AB34IZ89"/>
<protein>
    <submittedName>
        <fullName evidence="2">Uncharacterized protein</fullName>
    </submittedName>
</protein>
<evidence type="ECO:0000313" key="3">
    <source>
        <dbReference type="Proteomes" id="UP001515480"/>
    </source>
</evidence>
<dbReference type="Proteomes" id="UP001515480">
    <property type="component" value="Unassembled WGS sequence"/>
</dbReference>
<dbReference type="EMBL" id="JBGBPQ010000016">
    <property type="protein sequence ID" value="KAL1508678.1"/>
    <property type="molecule type" value="Genomic_DNA"/>
</dbReference>
<keyword evidence="3" id="KW-1185">Reference proteome</keyword>